<protein>
    <submittedName>
        <fullName evidence="1">Uncharacterized protein</fullName>
    </submittedName>
</protein>
<reference evidence="1" key="1">
    <citation type="submission" date="2022-11" db="EMBL/GenBank/DDBJ databases">
        <authorList>
            <person name="Petersen C."/>
        </authorList>
    </citation>
    <scope>NUCLEOTIDE SEQUENCE</scope>
    <source>
        <strain evidence="1">IBT 34128</strain>
    </source>
</reference>
<dbReference type="GeneID" id="81389954"/>
<name>A0A9W9G9A1_9EURO</name>
<keyword evidence="2" id="KW-1185">Reference proteome</keyword>
<sequence length="141" mass="15648">MWDSAGGDDGQVMLSVAEQYFGLCHIVNTPVNKDYTLQHTSLDLSIHNSVQQTIPMTTSSTSSSSSFPQARLQNDFGADYWVRNSAHAHRHSTAGRGLFAGLQDVKQYNVEHGWARRKSGDVQSGLLGNLWSRYVYNSTLI</sequence>
<accession>A0A9W9G9A1</accession>
<reference evidence="1" key="2">
    <citation type="journal article" date="2023" name="IMA Fungus">
        <title>Comparative genomic study of the Penicillium genus elucidates a diverse pangenome and 15 lateral gene transfer events.</title>
        <authorList>
            <person name="Petersen C."/>
            <person name="Sorensen T."/>
            <person name="Nielsen M.R."/>
            <person name="Sondergaard T.E."/>
            <person name="Sorensen J.L."/>
            <person name="Fitzpatrick D.A."/>
            <person name="Frisvad J.C."/>
            <person name="Nielsen K.L."/>
        </authorList>
    </citation>
    <scope>NUCLEOTIDE SEQUENCE</scope>
    <source>
        <strain evidence="1">IBT 34128</strain>
    </source>
</reference>
<dbReference type="AlphaFoldDB" id="A0A9W9G9A1"/>
<dbReference type="Proteomes" id="UP001141434">
    <property type="component" value="Unassembled WGS sequence"/>
</dbReference>
<gene>
    <name evidence="1" type="ORF">NUU61_000202</name>
</gene>
<organism evidence="1 2">
    <name type="scientific">Penicillium alfredii</name>
    <dbReference type="NCBI Taxonomy" id="1506179"/>
    <lineage>
        <taxon>Eukaryota</taxon>
        <taxon>Fungi</taxon>
        <taxon>Dikarya</taxon>
        <taxon>Ascomycota</taxon>
        <taxon>Pezizomycotina</taxon>
        <taxon>Eurotiomycetes</taxon>
        <taxon>Eurotiomycetidae</taxon>
        <taxon>Eurotiales</taxon>
        <taxon>Aspergillaceae</taxon>
        <taxon>Penicillium</taxon>
    </lineage>
</organism>
<dbReference type="EMBL" id="JAPMSZ010000001">
    <property type="protein sequence ID" value="KAJ5114443.1"/>
    <property type="molecule type" value="Genomic_DNA"/>
</dbReference>
<dbReference type="OrthoDB" id="4525861at2759"/>
<evidence type="ECO:0000313" key="1">
    <source>
        <dbReference type="EMBL" id="KAJ5114443.1"/>
    </source>
</evidence>
<dbReference type="RefSeq" id="XP_056515636.1">
    <property type="nucleotide sequence ID" value="XM_056650786.1"/>
</dbReference>
<evidence type="ECO:0000313" key="2">
    <source>
        <dbReference type="Proteomes" id="UP001141434"/>
    </source>
</evidence>
<proteinExistence type="predicted"/>
<comment type="caution">
    <text evidence="1">The sequence shown here is derived from an EMBL/GenBank/DDBJ whole genome shotgun (WGS) entry which is preliminary data.</text>
</comment>